<dbReference type="Proteomes" id="UP000237295">
    <property type="component" value="Unassembled WGS sequence"/>
</dbReference>
<proteinExistence type="predicted"/>
<evidence type="ECO:0000313" key="2">
    <source>
        <dbReference type="EMBL" id="POQ03298.1"/>
    </source>
</evidence>
<accession>A0AAE5VUJ9</accession>
<feature type="region of interest" description="Disordered" evidence="1">
    <location>
        <begin position="248"/>
        <end position="284"/>
    </location>
</feature>
<organism evidence="2 3">
    <name type="scientific">Pseudomonas syringae pv. syringae</name>
    <dbReference type="NCBI Taxonomy" id="321"/>
    <lineage>
        <taxon>Bacteria</taxon>
        <taxon>Pseudomonadati</taxon>
        <taxon>Pseudomonadota</taxon>
        <taxon>Gammaproteobacteria</taxon>
        <taxon>Pseudomonadales</taxon>
        <taxon>Pseudomonadaceae</taxon>
        <taxon>Pseudomonas</taxon>
        <taxon>Pseudomonas syringae</taxon>
    </lineage>
</organism>
<evidence type="ECO:0000256" key="1">
    <source>
        <dbReference type="SAM" id="MobiDB-lite"/>
    </source>
</evidence>
<gene>
    <name evidence="2" type="ORF">CXB42_15085</name>
</gene>
<evidence type="ECO:0000313" key="3">
    <source>
        <dbReference type="Proteomes" id="UP000237295"/>
    </source>
</evidence>
<dbReference type="EMBL" id="NBAQ01000007">
    <property type="protein sequence ID" value="POQ03298.1"/>
    <property type="molecule type" value="Genomic_DNA"/>
</dbReference>
<name>A0AAE5VUJ9_PSESY</name>
<protein>
    <submittedName>
        <fullName evidence="2">Uncharacterized protein</fullName>
    </submittedName>
</protein>
<comment type="caution">
    <text evidence="2">The sequence shown here is derived from an EMBL/GenBank/DDBJ whole genome shotgun (WGS) entry which is preliminary data.</text>
</comment>
<sequence length="284" mass="32004">MRMKRGRTPKENEVQTAIVTSLQAYCRDNDIRCSALEYYANQQGDSLRKVCADFLATLDDSTLLLAETKVHASGELLSFDDEQLIEYLEFERAGFPIAYVYKTESTLAYYQKPQPRNFPTLTLGAVNRSVPSLLPDRYPDYPNHTTLLDWLRSIPTGGDQTTRFARIFAAIRVEAILSNGLMMLIYGTEGVKIFDEPDPKKLELLLHSLGRGVAGKHLNPAQQQRIKYFLQEEALAFISWFRPANPNAPKAGPLLPGPHDSSAPDHDPDPDDNQPKSRGSYPRY</sequence>
<reference evidence="2 3" key="1">
    <citation type="submission" date="2017-03" db="EMBL/GenBank/DDBJ databases">
        <authorList>
            <person name="Hulin M.T."/>
        </authorList>
    </citation>
    <scope>NUCLEOTIDE SEQUENCE [LARGE SCALE GENOMIC DNA]</scope>
    <source>
        <strain evidence="2 3">5264</strain>
    </source>
</reference>
<dbReference type="AlphaFoldDB" id="A0AAE5VUJ9"/>